<dbReference type="FunFam" id="1.10.1200.10:FF:000007">
    <property type="entry name" value="Probable polyketide synthase pks17"/>
    <property type="match status" value="1"/>
</dbReference>
<dbReference type="OrthoDB" id="9778690at2"/>
<evidence type="ECO:0000256" key="4">
    <source>
        <dbReference type="ARBA" id="ARBA00023268"/>
    </source>
</evidence>
<dbReference type="InterPro" id="IPR036736">
    <property type="entry name" value="ACP-like_sf"/>
</dbReference>
<dbReference type="GO" id="GO:0004312">
    <property type="term" value="F:fatty acid synthase activity"/>
    <property type="evidence" value="ECO:0007669"/>
    <property type="project" value="TreeGrafter"/>
</dbReference>
<feature type="compositionally biased region" description="Low complexity" evidence="6">
    <location>
        <begin position="798"/>
        <end position="813"/>
    </location>
</feature>
<dbReference type="GO" id="GO:0006633">
    <property type="term" value="P:fatty acid biosynthetic process"/>
    <property type="evidence" value="ECO:0007669"/>
    <property type="project" value="TreeGrafter"/>
</dbReference>
<keyword evidence="2" id="KW-0597">Phosphoprotein</keyword>
<feature type="region of interest" description="Disordered" evidence="6">
    <location>
        <begin position="729"/>
        <end position="815"/>
    </location>
</feature>
<reference evidence="9 10" key="1">
    <citation type="submission" date="2019-03" db="EMBL/GenBank/DDBJ databases">
        <authorList>
            <person name="Gonzalez-Pimentel J.L."/>
        </authorList>
    </citation>
    <scope>NUCLEOTIDE SEQUENCE [LARGE SCALE GENOMIC DNA]</scope>
    <source>
        <strain evidence="9 10">JCM 31289</strain>
    </source>
</reference>
<feature type="region of interest" description="C-terminal hotdog fold" evidence="5">
    <location>
        <begin position="170"/>
        <end position="328"/>
    </location>
</feature>
<name>A0A4Z0H549_9ACTN</name>
<dbReference type="Pfam" id="PF21089">
    <property type="entry name" value="PKS_DH_N"/>
    <property type="match status" value="1"/>
</dbReference>
<evidence type="ECO:0000313" key="9">
    <source>
        <dbReference type="EMBL" id="TGB05579.1"/>
    </source>
</evidence>
<dbReference type="InterPro" id="IPR036291">
    <property type="entry name" value="NAD(P)-bd_dom_sf"/>
</dbReference>
<dbReference type="PANTHER" id="PTHR43775:SF51">
    <property type="entry name" value="INACTIVE PHENOLPHTHIOCEROL SYNTHESIS POLYKETIDE SYNTHASE TYPE I PKS1-RELATED"/>
    <property type="match status" value="1"/>
</dbReference>
<feature type="domain" description="PKS/mFAS DH" evidence="8">
    <location>
        <begin position="31"/>
        <end position="328"/>
    </location>
</feature>
<dbReference type="PROSITE" id="PS00012">
    <property type="entry name" value="PHOSPHOPANTETHEINE"/>
    <property type="match status" value="1"/>
</dbReference>
<dbReference type="Gene3D" id="1.10.1200.10">
    <property type="entry name" value="ACP-like"/>
    <property type="match status" value="1"/>
</dbReference>
<protein>
    <submittedName>
        <fullName evidence="9">KR domain-containing protein</fullName>
    </submittedName>
</protein>
<keyword evidence="1" id="KW-0596">Phosphopantetheine</keyword>
<organism evidence="9 10">
    <name type="scientific">Streptomyces palmae</name>
    <dbReference type="NCBI Taxonomy" id="1701085"/>
    <lineage>
        <taxon>Bacteria</taxon>
        <taxon>Bacillati</taxon>
        <taxon>Actinomycetota</taxon>
        <taxon>Actinomycetes</taxon>
        <taxon>Kitasatosporales</taxon>
        <taxon>Streptomycetaceae</taxon>
        <taxon>Streptomyces</taxon>
    </lineage>
</organism>
<accession>A0A4Z0H549</accession>
<proteinExistence type="predicted"/>
<dbReference type="SMART" id="SM01294">
    <property type="entry name" value="PKS_PP_betabranch"/>
    <property type="match status" value="1"/>
</dbReference>
<dbReference type="SMART" id="SM00823">
    <property type="entry name" value="PKS_PP"/>
    <property type="match status" value="1"/>
</dbReference>
<feature type="active site" description="Proton acceptor; for dehydratase activity" evidence="5">
    <location>
        <position position="63"/>
    </location>
</feature>
<feature type="region of interest" description="N-terminal hotdog fold" evidence="5">
    <location>
        <begin position="31"/>
        <end position="158"/>
    </location>
</feature>
<evidence type="ECO:0000259" key="8">
    <source>
        <dbReference type="PROSITE" id="PS52019"/>
    </source>
</evidence>
<feature type="compositionally biased region" description="Low complexity" evidence="6">
    <location>
        <begin position="756"/>
        <end position="783"/>
    </location>
</feature>
<dbReference type="Gene3D" id="3.40.50.720">
    <property type="entry name" value="NAD(P)-binding Rossmann-like Domain"/>
    <property type="match status" value="1"/>
</dbReference>
<dbReference type="InterPro" id="IPR020806">
    <property type="entry name" value="PKS_PP-bd"/>
</dbReference>
<dbReference type="SMART" id="SM00826">
    <property type="entry name" value="PKS_DH"/>
    <property type="match status" value="1"/>
</dbReference>
<evidence type="ECO:0000256" key="6">
    <source>
        <dbReference type="SAM" id="MobiDB-lite"/>
    </source>
</evidence>
<keyword evidence="10" id="KW-1185">Reference proteome</keyword>
<dbReference type="InterPro" id="IPR049552">
    <property type="entry name" value="PKS_DH_N"/>
</dbReference>
<evidence type="ECO:0000256" key="1">
    <source>
        <dbReference type="ARBA" id="ARBA00022450"/>
    </source>
</evidence>
<dbReference type="InterPro" id="IPR009081">
    <property type="entry name" value="PP-bd_ACP"/>
</dbReference>
<dbReference type="Proteomes" id="UP000297948">
    <property type="component" value="Unassembled WGS sequence"/>
</dbReference>
<feature type="domain" description="Carrier" evidence="7">
    <location>
        <begin position="901"/>
        <end position="976"/>
    </location>
</feature>
<feature type="region of interest" description="Disordered" evidence="6">
    <location>
        <begin position="241"/>
        <end position="260"/>
    </location>
</feature>
<dbReference type="EMBL" id="SRID01000186">
    <property type="protein sequence ID" value="TGB05579.1"/>
    <property type="molecule type" value="Genomic_DNA"/>
</dbReference>
<dbReference type="Pfam" id="PF08659">
    <property type="entry name" value="KR"/>
    <property type="match status" value="1"/>
</dbReference>
<dbReference type="InterPro" id="IPR013968">
    <property type="entry name" value="PKS_KR"/>
</dbReference>
<dbReference type="PANTHER" id="PTHR43775">
    <property type="entry name" value="FATTY ACID SYNTHASE"/>
    <property type="match status" value="1"/>
</dbReference>
<dbReference type="GO" id="GO:0017000">
    <property type="term" value="P:antibiotic biosynthetic process"/>
    <property type="evidence" value="ECO:0007669"/>
    <property type="project" value="UniProtKB-ARBA"/>
</dbReference>
<dbReference type="AlphaFoldDB" id="A0A4Z0H549"/>
<feature type="active site" description="Proton donor; for dehydratase activity" evidence="5">
    <location>
        <position position="231"/>
    </location>
</feature>
<evidence type="ECO:0000256" key="2">
    <source>
        <dbReference type="ARBA" id="ARBA00022553"/>
    </source>
</evidence>
<feature type="non-terminal residue" evidence="9">
    <location>
        <position position="1"/>
    </location>
</feature>
<dbReference type="Pfam" id="PF14765">
    <property type="entry name" value="PS-DH"/>
    <property type="match status" value="1"/>
</dbReference>
<dbReference type="InterPro" id="IPR057326">
    <property type="entry name" value="KR_dom"/>
</dbReference>
<feature type="region of interest" description="Disordered" evidence="6">
    <location>
        <begin position="543"/>
        <end position="567"/>
    </location>
</feature>
<dbReference type="RefSeq" id="WP_135340347.1">
    <property type="nucleotide sequence ID" value="NZ_SRID01000186.1"/>
</dbReference>
<evidence type="ECO:0000259" key="7">
    <source>
        <dbReference type="PROSITE" id="PS50075"/>
    </source>
</evidence>
<dbReference type="GO" id="GO:0031177">
    <property type="term" value="F:phosphopantetheine binding"/>
    <property type="evidence" value="ECO:0007669"/>
    <property type="project" value="InterPro"/>
</dbReference>
<dbReference type="InterPro" id="IPR042104">
    <property type="entry name" value="PKS_dehydratase_sf"/>
</dbReference>
<evidence type="ECO:0000313" key="10">
    <source>
        <dbReference type="Proteomes" id="UP000297948"/>
    </source>
</evidence>
<dbReference type="SUPFAM" id="SSF47336">
    <property type="entry name" value="ACP-like"/>
    <property type="match status" value="1"/>
</dbReference>
<dbReference type="Pfam" id="PF00550">
    <property type="entry name" value="PP-binding"/>
    <property type="match status" value="1"/>
</dbReference>
<gene>
    <name evidence="9" type="ORF">E4099_19295</name>
</gene>
<dbReference type="PROSITE" id="PS52019">
    <property type="entry name" value="PKS_MFAS_DH"/>
    <property type="match status" value="1"/>
</dbReference>
<sequence>PTYAFQRQHYWPSPVRERGDVVSAGMRPVAHGVLSAAIGTADGGRILTGRLPAANRAGWLGDHEVGGAVLLPAAMVMEWALRAADEVGCSTIEELVLQTPVVLDEDDARRVQVTIGAPGPDERRELAVYSQPEDDAIEGEDAWVCHATGTVSPREAAPTSLAGQWPPAGAEPLDVTGCYDRAAATGFRYGPAFRGLRAAWSDGRHLFAEVALPEAAGKPTGDFGIHPALLDAALHPLLLLGGDGDGQPRPDGAPATTASDGQVRLPFAWTGVSLHATGAATIRVRLAAENDADGTGERLRIAVADAVGTPVLDAASVVMRPVGGRQWDAGTDRGTRGLYVLDWLPPRDPGALGGEATPQDTGDWAMVGSEPPGLESLPGVHRWPDLDALGAAIDGGTPAPAVVLTAMPGLTDTAGDDGTAGADDGLTAVRRALDLAEDWLARPGLAGARLVVVTRGAALCPDGPDGRTGELLGEGVRADAAAARGALRALQAGHPGRFTLLDLDPRPGTEADAVTVLRQAADSGEPEMAVRAARVLAPRLVRAGARRQDEERGPGQDGTAAALDPDGTVLVTGGTGTLGGLVAEHLVRTGRARNLLLAGRRGGRTPGAERLVERLKDAGARVDVAAVDVTDAAAVERLVAGIDPAHPLTGVVHAMGTPREESGLAAGWARAAGAWQLHSATAGLPLGMFLVFSSAQAVLGGAGAPGEAAADAFCAALVAARRAAGLPGTSVSWGPWAAAGSPDGDRPSAGTDTDSATGTKAANGTGTDPGTDTGTNAATDPGTHTGTSAGIDTDTHTRTNTSTGTNTATDTGTHGAGAGVRVLGPGRLPALFEAVVGQRTGHLVAARLDGRVLSTRPADALPAVLRALVPVRAAARTAVAGAPSAGWTDQLTGLPAAEQRRTLLNLVRVQAAAVLGQSDPSRIEPERGFLEIGIDSLTAVELRNRLGSATGLRLPATVVFDHPSPDSLAGYLLAELAPSQTDALAPLLDDIDRLERGLLAVPQDGAARTALANRLRLLTARLDGVDGVDGPDVGGPADSAVVDRIQEASADEILQFIDENLGRNAAD</sequence>
<keyword evidence="4" id="KW-0511">Multifunctional enzyme</keyword>
<comment type="caution">
    <text evidence="9">The sequence shown here is derived from an EMBL/GenBank/DDBJ whole genome shotgun (WGS) entry which is preliminary data.</text>
</comment>
<dbReference type="InterPro" id="IPR050091">
    <property type="entry name" value="PKS_NRPS_Biosynth_Enz"/>
</dbReference>
<dbReference type="InterPro" id="IPR020807">
    <property type="entry name" value="PKS_DH"/>
</dbReference>
<dbReference type="InterPro" id="IPR049551">
    <property type="entry name" value="PKS_DH_C"/>
</dbReference>
<dbReference type="SUPFAM" id="SSF51735">
    <property type="entry name" value="NAD(P)-binding Rossmann-fold domains"/>
    <property type="match status" value="2"/>
</dbReference>
<evidence type="ECO:0000256" key="3">
    <source>
        <dbReference type="ARBA" id="ARBA00022679"/>
    </source>
</evidence>
<keyword evidence="3" id="KW-0808">Transferase</keyword>
<dbReference type="SMART" id="SM00822">
    <property type="entry name" value="PKS_KR"/>
    <property type="match status" value="1"/>
</dbReference>
<dbReference type="InterPro" id="IPR006162">
    <property type="entry name" value="Ppantetheine_attach_site"/>
</dbReference>
<evidence type="ECO:0000256" key="5">
    <source>
        <dbReference type="PROSITE-ProRule" id="PRU01363"/>
    </source>
</evidence>
<dbReference type="PROSITE" id="PS50075">
    <property type="entry name" value="CARRIER"/>
    <property type="match status" value="1"/>
</dbReference>
<dbReference type="InterPro" id="IPR049900">
    <property type="entry name" value="PKS_mFAS_DH"/>
</dbReference>
<dbReference type="Gene3D" id="3.10.129.110">
    <property type="entry name" value="Polyketide synthase dehydratase"/>
    <property type="match status" value="1"/>
</dbReference>